<proteinExistence type="predicted"/>
<comment type="caution">
    <text evidence="2">The sequence shown here is derived from an EMBL/GenBank/DDBJ whole genome shotgun (WGS) entry which is preliminary data.</text>
</comment>
<dbReference type="EMBL" id="QFNK01000368">
    <property type="protein sequence ID" value="PZO79068.1"/>
    <property type="molecule type" value="Genomic_DNA"/>
</dbReference>
<dbReference type="Proteomes" id="UP000249557">
    <property type="component" value="Unassembled WGS sequence"/>
</dbReference>
<evidence type="ECO:0000256" key="1">
    <source>
        <dbReference type="SAM" id="MobiDB-lite"/>
    </source>
</evidence>
<dbReference type="Gene3D" id="2.40.320.10">
    <property type="entry name" value="Hypothetical Protein Pfu-838710-001"/>
    <property type="match status" value="1"/>
</dbReference>
<evidence type="ECO:0000313" key="2">
    <source>
        <dbReference type="EMBL" id="PZO79068.1"/>
    </source>
</evidence>
<dbReference type="InterPro" id="IPR033469">
    <property type="entry name" value="CYTH-like_dom_sf"/>
</dbReference>
<evidence type="ECO:0008006" key="4">
    <source>
        <dbReference type="Google" id="ProtNLM"/>
    </source>
</evidence>
<organism evidence="2 3">
    <name type="scientific">Micavibrio aeruginosavorus</name>
    <dbReference type="NCBI Taxonomy" id="349221"/>
    <lineage>
        <taxon>Bacteria</taxon>
        <taxon>Pseudomonadati</taxon>
        <taxon>Bdellovibrionota</taxon>
        <taxon>Bdellovibrionia</taxon>
        <taxon>Bdellovibrionales</taxon>
        <taxon>Pseudobdellovibrionaceae</taxon>
        <taxon>Micavibrio</taxon>
    </lineage>
</organism>
<dbReference type="SUPFAM" id="SSF55154">
    <property type="entry name" value="CYTH-like phosphatases"/>
    <property type="match status" value="1"/>
</dbReference>
<gene>
    <name evidence="2" type="ORF">DI626_11720</name>
</gene>
<feature type="region of interest" description="Disordered" evidence="1">
    <location>
        <begin position="248"/>
        <end position="269"/>
    </location>
</feature>
<name>A0A2W5BD66_9BACT</name>
<evidence type="ECO:0000313" key="3">
    <source>
        <dbReference type="Proteomes" id="UP000249557"/>
    </source>
</evidence>
<accession>A0A2W5BD66</accession>
<dbReference type="AlphaFoldDB" id="A0A2W5BD66"/>
<sequence length="269" mass="31513">MTRVNKKPVTKVEVVPEPEIQYAATPELFVEIEHWLMNRGGLEKKAERDSAVYYDTKNFRLLREGIEYRIKEKGKLFRHDMKTPHDTHMREVVPDANGILHRHEMKFKTRTVKPSLKAFFGQALLDPVKDRVWRFFDKELEAKFRSSFFKKKIDHETDCQRSRVEYSFQTGNMETVDGSRKTKLLYILELELREGMDEGLLEEKAELERIFVPKGLKLLTDRKVMLGFELLLPQMSEKQRHAYLDAKRRNGGGDVQARNNNPAGLFKAA</sequence>
<reference evidence="2 3" key="1">
    <citation type="submission" date="2017-08" db="EMBL/GenBank/DDBJ databases">
        <title>Infants hospitalized years apart are colonized by the same room-sourced microbial strains.</title>
        <authorList>
            <person name="Brooks B."/>
            <person name="Olm M.R."/>
            <person name="Firek B.A."/>
            <person name="Baker R."/>
            <person name="Thomas B.C."/>
            <person name="Morowitz M.J."/>
            <person name="Banfield J.F."/>
        </authorList>
    </citation>
    <scope>NUCLEOTIDE SEQUENCE [LARGE SCALE GENOMIC DNA]</scope>
    <source>
        <strain evidence="2">S2_018_000_R2_104</strain>
    </source>
</reference>
<protein>
    <recommendedName>
        <fullName evidence="4">VTC domain-containing protein</fullName>
    </recommendedName>
</protein>